<dbReference type="Proteomes" id="UP000735302">
    <property type="component" value="Unassembled WGS sequence"/>
</dbReference>
<comment type="caution">
    <text evidence="1">The sequence shown here is derived from an EMBL/GenBank/DDBJ whole genome shotgun (WGS) entry which is preliminary data.</text>
</comment>
<name>A0AAV3YJ34_9GAST</name>
<reference evidence="1 2" key="1">
    <citation type="journal article" date="2021" name="Elife">
        <title>Chloroplast acquisition without the gene transfer in kleptoplastic sea slugs, Plakobranchus ocellatus.</title>
        <authorList>
            <person name="Maeda T."/>
            <person name="Takahashi S."/>
            <person name="Yoshida T."/>
            <person name="Shimamura S."/>
            <person name="Takaki Y."/>
            <person name="Nagai Y."/>
            <person name="Toyoda A."/>
            <person name="Suzuki Y."/>
            <person name="Arimoto A."/>
            <person name="Ishii H."/>
            <person name="Satoh N."/>
            <person name="Nishiyama T."/>
            <person name="Hasebe M."/>
            <person name="Maruyama T."/>
            <person name="Minagawa J."/>
            <person name="Obokata J."/>
            <person name="Shigenobu S."/>
        </authorList>
    </citation>
    <scope>NUCLEOTIDE SEQUENCE [LARGE SCALE GENOMIC DNA]</scope>
</reference>
<evidence type="ECO:0000313" key="2">
    <source>
        <dbReference type="Proteomes" id="UP000735302"/>
    </source>
</evidence>
<proteinExistence type="predicted"/>
<dbReference type="AlphaFoldDB" id="A0AAV3YJ34"/>
<accession>A0AAV3YJ34</accession>
<sequence>MATSNDLLIKQRSIIEFLAAEESTTSSQCIAFFPNQNTTQRSLASCCKGIVKKALTLVTLDLHIRLVYPNPMREAGS</sequence>
<dbReference type="EMBL" id="BLXT01001080">
    <property type="protein sequence ID" value="GFN83023.1"/>
    <property type="molecule type" value="Genomic_DNA"/>
</dbReference>
<gene>
    <name evidence="1" type="ORF">PoB_000952900</name>
</gene>
<organism evidence="1 2">
    <name type="scientific">Plakobranchus ocellatus</name>
    <dbReference type="NCBI Taxonomy" id="259542"/>
    <lineage>
        <taxon>Eukaryota</taxon>
        <taxon>Metazoa</taxon>
        <taxon>Spiralia</taxon>
        <taxon>Lophotrochozoa</taxon>
        <taxon>Mollusca</taxon>
        <taxon>Gastropoda</taxon>
        <taxon>Heterobranchia</taxon>
        <taxon>Euthyneura</taxon>
        <taxon>Panpulmonata</taxon>
        <taxon>Sacoglossa</taxon>
        <taxon>Placobranchoidea</taxon>
        <taxon>Plakobranchidae</taxon>
        <taxon>Plakobranchus</taxon>
    </lineage>
</organism>
<evidence type="ECO:0000313" key="1">
    <source>
        <dbReference type="EMBL" id="GFN83023.1"/>
    </source>
</evidence>
<keyword evidence="2" id="KW-1185">Reference proteome</keyword>
<protein>
    <submittedName>
        <fullName evidence="1">Uncharacterized protein</fullName>
    </submittedName>
</protein>